<dbReference type="KEGG" id="mmio:HLA92_02295"/>
<dbReference type="Proteomes" id="UP000502118">
    <property type="component" value="Chromosome"/>
</dbReference>
<organism evidence="1 2">
    <name type="scientific">Mycoplasma miroungirhinis</name>
    <dbReference type="NCBI Taxonomy" id="754516"/>
    <lineage>
        <taxon>Bacteria</taxon>
        <taxon>Bacillati</taxon>
        <taxon>Mycoplasmatota</taxon>
        <taxon>Mollicutes</taxon>
        <taxon>Mycoplasmataceae</taxon>
        <taxon>Mycoplasma</taxon>
    </lineage>
</organism>
<protein>
    <submittedName>
        <fullName evidence="1">Uncharacterized protein</fullName>
    </submittedName>
</protein>
<dbReference type="RefSeq" id="WP_171113142.1">
    <property type="nucleotide sequence ID" value="NZ_CP053097.1"/>
</dbReference>
<evidence type="ECO:0000313" key="2">
    <source>
        <dbReference type="Proteomes" id="UP000502118"/>
    </source>
</evidence>
<dbReference type="EMBL" id="CP053097">
    <property type="protein sequence ID" value="QJR44253.1"/>
    <property type="molecule type" value="Genomic_DNA"/>
</dbReference>
<dbReference type="AlphaFoldDB" id="A0A6M4JB76"/>
<reference evidence="1 2" key="1">
    <citation type="submission" date="2020-05" db="EMBL/GenBank/DDBJ databases">
        <title>Novel Mycoplasma species detected in Mirounga angustirostris (northern elephant seal) from the USA.</title>
        <authorList>
            <person name="Volokhov D.V."/>
        </authorList>
    </citation>
    <scope>NUCLEOTIDE SEQUENCE [LARGE SCALE GENOMIC DNA]</scope>
    <source>
        <strain evidence="1 2">Mirounga ES2806-NAS</strain>
    </source>
</reference>
<name>A0A6M4JB76_9MOLU</name>
<keyword evidence="2" id="KW-1185">Reference proteome</keyword>
<proteinExistence type="predicted"/>
<sequence length="214" mass="25259">MRENSVNFEEKLRENGYLTSWNIGTGIDLYFDKFINWANNNDLVQKMENKNNFNINLSNKVTENNKKTSFAFFEVDKNVVVYNDNEKTKGISDSTYIQCFRVLSALNFGIYNSDEKKFTIDKDKILDLNKLNKREKQERKIVKWICESLQDIGQNYNDKLSTFLNINQSQIETISDIKKFEVYISFLKEFILQQVDAIKKYKITTSKLMINMIV</sequence>
<evidence type="ECO:0000313" key="1">
    <source>
        <dbReference type="EMBL" id="QJR44253.1"/>
    </source>
</evidence>
<accession>A0A6M4JB76</accession>
<gene>
    <name evidence="1" type="ORF">HLA92_02295</name>
</gene>